<feature type="transmembrane region" description="Helical" evidence="6">
    <location>
        <begin position="172"/>
        <end position="192"/>
    </location>
</feature>
<feature type="non-terminal residue" evidence="8">
    <location>
        <position position="1"/>
    </location>
</feature>
<feature type="transmembrane region" description="Helical" evidence="6">
    <location>
        <begin position="142"/>
        <end position="166"/>
    </location>
</feature>
<proteinExistence type="predicted"/>
<gene>
    <name evidence="8" type="ORF">VaNZ11_003293</name>
</gene>
<comment type="caution">
    <text evidence="8">The sequence shown here is derived from an EMBL/GenBank/DDBJ whole genome shotgun (WGS) entry which is preliminary data.</text>
</comment>
<evidence type="ECO:0000256" key="2">
    <source>
        <dbReference type="ARBA" id="ARBA00022475"/>
    </source>
</evidence>
<evidence type="ECO:0000313" key="8">
    <source>
        <dbReference type="EMBL" id="GLI61029.1"/>
    </source>
</evidence>
<comment type="subcellular location">
    <subcellularLocation>
        <location evidence="1">Cell membrane</location>
        <topology evidence="1">Multi-pass membrane protein</topology>
    </subcellularLocation>
</comment>
<keyword evidence="2" id="KW-1003">Cell membrane</keyword>
<evidence type="ECO:0000259" key="7">
    <source>
        <dbReference type="Pfam" id="PF09335"/>
    </source>
</evidence>
<evidence type="ECO:0000256" key="6">
    <source>
        <dbReference type="SAM" id="Phobius"/>
    </source>
</evidence>
<dbReference type="InterPro" id="IPR032816">
    <property type="entry name" value="VTT_dom"/>
</dbReference>
<feature type="transmembrane region" description="Helical" evidence="6">
    <location>
        <begin position="251"/>
        <end position="272"/>
    </location>
</feature>
<dbReference type="Pfam" id="PF09335">
    <property type="entry name" value="VTT_dom"/>
    <property type="match status" value="1"/>
</dbReference>
<dbReference type="EMBL" id="BSDZ01000009">
    <property type="protein sequence ID" value="GLI61029.1"/>
    <property type="molecule type" value="Genomic_DNA"/>
</dbReference>
<name>A0ABQ5RUQ6_9CHLO</name>
<feature type="domain" description="VTT" evidence="7">
    <location>
        <begin position="156"/>
        <end position="273"/>
    </location>
</feature>
<keyword evidence="5 6" id="KW-0472">Membrane</keyword>
<keyword evidence="3 6" id="KW-0812">Transmembrane</keyword>
<sequence length="336" mass="35139">EILFTMLNISLRCNAPPVKFIRIPTPHTTCFVAATRAEITALLCSHQHGLNKISDLSPGGDRRILAASRDSSKDASVVEYGSFDESERSYTYFGRQAPLLSLIAALTVGVLTAPGDAEAMSLSGLADAAVEAVASSGWLGPAVFVTLYVASTVLLFPASVLTLAAGALFGPLAGTALVSLASTAGAAAAFLVSRYFARPWVERQISGNPRFKAVLSGVAARGAYVVFLLRLSPLVPFNLLNYALGLTAVPLLPYVVSSWVGMLPGTFAYVYLGGAGKAAVTAAAGGSGSDTTQLVLYGIYHHVPRSKLGAATFRHVRRCGGGGHHSGNTSHQQRRF</sequence>
<dbReference type="PANTHER" id="PTHR12677">
    <property type="entry name" value="GOLGI APPARATUS MEMBRANE PROTEIN TVP38-RELATED"/>
    <property type="match status" value="1"/>
</dbReference>
<dbReference type="InterPro" id="IPR015414">
    <property type="entry name" value="TMEM64"/>
</dbReference>
<evidence type="ECO:0000256" key="4">
    <source>
        <dbReference type="ARBA" id="ARBA00022989"/>
    </source>
</evidence>
<feature type="transmembrane region" description="Helical" evidence="6">
    <location>
        <begin position="213"/>
        <end position="231"/>
    </location>
</feature>
<dbReference type="PANTHER" id="PTHR12677:SF59">
    <property type="entry name" value="GOLGI APPARATUS MEMBRANE PROTEIN TVP38-RELATED"/>
    <property type="match status" value="1"/>
</dbReference>
<evidence type="ECO:0000256" key="3">
    <source>
        <dbReference type="ARBA" id="ARBA00022692"/>
    </source>
</evidence>
<accession>A0ABQ5RUQ6</accession>
<evidence type="ECO:0000313" key="9">
    <source>
        <dbReference type="Proteomes" id="UP001165090"/>
    </source>
</evidence>
<evidence type="ECO:0000256" key="5">
    <source>
        <dbReference type="ARBA" id="ARBA00023136"/>
    </source>
</evidence>
<keyword evidence="9" id="KW-1185">Reference proteome</keyword>
<reference evidence="8 9" key="1">
    <citation type="journal article" date="2023" name="IScience">
        <title>Expanded male sex-determining region conserved during the evolution of homothallism in the green alga Volvox.</title>
        <authorList>
            <person name="Yamamoto K."/>
            <person name="Matsuzaki R."/>
            <person name="Mahakham W."/>
            <person name="Heman W."/>
            <person name="Sekimoto H."/>
            <person name="Kawachi M."/>
            <person name="Minakuchi Y."/>
            <person name="Toyoda A."/>
            <person name="Nozaki H."/>
        </authorList>
    </citation>
    <scope>NUCLEOTIDE SEQUENCE [LARGE SCALE GENOMIC DNA]</scope>
    <source>
        <strain evidence="8 9">NIES-4468</strain>
    </source>
</reference>
<dbReference type="Proteomes" id="UP001165090">
    <property type="component" value="Unassembled WGS sequence"/>
</dbReference>
<evidence type="ECO:0000256" key="1">
    <source>
        <dbReference type="ARBA" id="ARBA00004651"/>
    </source>
</evidence>
<protein>
    <recommendedName>
        <fullName evidence="7">VTT domain-containing protein</fullName>
    </recommendedName>
</protein>
<keyword evidence="4 6" id="KW-1133">Transmembrane helix</keyword>
<organism evidence="8 9">
    <name type="scientific">Volvox africanus</name>
    <dbReference type="NCBI Taxonomy" id="51714"/>
    <lineage>
        <taxon>Eukaryota</taxon>
        <taxon>Viridiplantae</taxon>
        <taxon>Chlorophyta</taxon>
        <taxon>core chlorophytes</taxon>
        <taxon>Chlorophyceae</taxon>
        <taxon>CS clade</taxon>
        <taxon>Chlamydomonadales</taxon>
        <taxon>Volvocaceae</taxon>
        <taxon>Volvox</taxon>
    </lineage>
</organism>